<evidence type="ECO:0008006" key="3">
    <source>
        <dbReference type="Google" id="ProtNLM"/>
    </source>
</evidence>
<dbReference type="EMBL" id="LT615241">
    <property type="protein sequence ID" value="SCO65471.1"/>
    <property type="molecule type" value="Genomic_DNA"/>
</dbReference>
<protein>
    <recommendedName>
        <fullName evidence="3">VIR protein</fullName>
    </recommendedName>
</protein>
<dbReference type="VEuPathDB" id="PlasmoDB:PVW1_100011100"/>
<dbReference type="Proteomes" id="UP000196402">
    <property type="component" value="Chromosome 3"/>
</dbReference>
<name>A0A1G4GSA2_PLAVI</name>
<sequence>MDFSQDNLQILALCNNNETYQTNPTENDITVCKNLLKNLKTLSNNSYNNKDNFFTGCKNLNNWLYFIEKELDISSDIINKVFQAYKKIKHVNYHLYDCPYFEFDKGFNEKEKLIDLRIFNDNAVTIQSLLKDIDKSKDCNLKKYVYECVDIYKEMNIAYTFPQDCSMSQHKNACDIMKEFNRLYLSYIYKNDGILHEFPELSTKTITKVIDGCSSQDNTGETTFGDSPKTGTSITQGVPSVLSAMFTPVRRFLSFKNKKSATSFSNLGEEVENELIIQQFEDTRINSVPPKYNVAYGQI</sequence>
<dbReference type="VEuPathDB" id="PlasmoDB:PVPAM_000042200"/>
<proteinExistence type="predicted"/>
<accession>A0A1G4GSA2</accession>
<organism evidence="1 2">
    <name type="scientific">Plasmodium vivax</name>
    <name type="common">malaria parasite P. vivax</name>
    <dbReference type="NCBI Taxonomy" id="5855"/>
    <lineage>
        <taxon>Eukaryota</taxon>
        <taxon>Sar</taxon>
        <taxon>Alveolata</taxon>
        <taxon>Apicomplexa</taxon>
        <taxon>Aconoidasida</taxon>
        <taxon>Haemosporida</taxon>
        <taxon>Plasmodiidae</taxon>
        <taxon>Plasmodium</taxon>
        <taxon>Plasmodium (Plasmodium)</taxon>
    </lineage>
</organism>
<gene>
    <name evidence="1" type="ORF">PVT01_030028600</name>
</gene>
<evidence type="ECO:0000313" key="2">
    <source>
        <dbReference type="Proteomes" id="UP000196402"/>
    </source>
</evidence>
<reference evidence="1 2" key="1">
    <citation type="submission" date="2016-07" db="EMBL/GenBank/DDBJ databases">
        <authorList>
            <consortium name="Pathogen Informatics"/>
        </authorList>
    </citation>
    <scope>NUCLEOTIDE SEQUENCE [LARGE SCALE GENOMIC DNA]</scope>
</reference>
<evidence type="ECO:0000313" key="1">
    <source>
        <dbReference type="EMBL" id="SCO65471.1"/>
    </source>
</evidence>
<dbReference type="VEuPathDB" id="PlasmoDB:PVP01_0001320"/>
<dbReference type="AlphaFoldDB" id="A0A1G4GSA2"/>